<dbReference type="Proteomes" id="UP000008461">
    <property type="component" value="Plasmid pHALHY01"/>
</dbReference>
<dbReference type="NCBIfam" id="TIGR01730">
    <property type="entry name" value="RND_mfp"/>
    <property type="match status" value="1"/>
</dbReference>
<accession>F4L7T2</accession>
<comment type="similarity">
    <text evidence="1">Belongs to the membrane fusion protein (MFP) (TC 8.A.1) family.</text>
</comment>
<dbReference type="Pfam" id="PF25973">
    <property type="entry name" value="BSH_CzcB"/>
    <property type="match status" value="1"/>
</dbReference>
<feature type="signal peptide" evidence="5">
    <location>
        <begin position="1"/>
        <end position="26"/>
    </location>
</feature>
<evidence type="ECO:0000259" key="6">
    <source>
        <dbReference type="Pfam" id="PF25973"/>
    </source>
</evidence>
<evidence type="ECO:0000313" key="9">
    <source>
        <dbReference type="Proteomes" id="UP000008461"/>
    </source>
</evidence>
<evidence type="ECO:0000259" key="7">
    <source>
        <dbReference type="Pfam" id="PF25975"/>
    </source>
</evidence>
<dbReference type="KEGG" id="hhy:Halhy_6624"/>
<evidence type="ECO:0000313" key="8">
    <source>
        <dbReference type="EMBL" id="AEE54440.1"/>
    </source>
</evidence>
<keyword evidence="9" id="KW-1185">Reference proteome</keyword>
<evidence type="ECO:0000256" key="1">
    <source>
        <dbReference type="ARBA" id="ARBA00009477"/>
    </source>
</evidence>
<reference key="2">
    <citation type="submission" date="2011-04" db="EMBL/GenBank/DDBJ databases">
        <title>Complete sequence of plasmid 1 of Haliscomenobacter hydrossis DSM 1100.</title>
        <authorList>
            <consortium name="US DOE Joint Genome Institute (JGI-PGF)"/>
            <person name="Lucas S."/>
            <person name="Han J."/>
            <person name="Lapidus A."/>
            <person name="Bruce D."/>
            <person name="Goodwin L."/>
            <person name="Pitluck S."/>
            <person name="Peters L."/>
            <person name="Kyrpides N."/>
            <person name="Mavromatis K."/>
            <person name="Ivanova N."/>
            <person name="Ovchinnikova G."/>
            <person name="Pagani I."/>
            <person name="Daligault H."/>
            <person name="Detter J.C."/>
            <person name="Han C."/>
            <person name="Land M."/>
            <person name="Hauser L."/>
            <person name="Markowitz V."/>
            <person name="Cheng J.-F."/>
            <person name="Hugenholtz P."/>
            <person name="Woyke T."/>
            <person name="Wu D."/>
            <person name="Verbarg S."/>
            <person name="Frueling A."/>
            <person name="Brambilla E."/>
            <person name="Klenk H.-P."/>
            <person name="Eisen J.A."/>
        </authorList>
    </citation>
    <scope>NUCLEOTIDE SEQUENCE</scope>
    <source>
        <strain>DSM 1100</strain>
    </source>
</reference>
<protein>
    <submittedName>
        <fullName evidence="8">Efflux transporter, RND family, MFP subunit</fullName>
    </submittedName>
</protein>
<keyword evidence="4" id="KW-0812">Transmembrane</keyword>
<dbReference type="EMBL" id="CP002692">
    <property type="protein sequence ID" value="AEE54440.1"/>
    <property type="molecule type" value="Genomic_DNA"/>
</dbReference>
<keyword evidence="2" id="KW-0813">Transport</keyword>
<feature type="domain" description="CzcB-like C-terminal circularly permuted SH3-like" evidence="7">
    <location>
        <begin position="502"/>
        <end position="563"/>
    </location>
</feature>
<gene>
    <name evidence="8" type="ordered locus">Halhy_6624</name>
</gene>
<organism evidence="8 9">
    <name type="scientific">Haliscomenobacter hydrossis (strain ATCC 27775 / DSM 1100 / LMG 10767 / O)</name>
    <dbReference type="NCBI Taxonomy" id="760192"/>
    <lineage>
        <taxon>Bacteria</taxon>
        <taxon>Pseudomonadati</taxon>
        <taxon>Bacteroidota</taxon>
        <taxon>Saprospiria</taxon>
        <taxon>Saprospirales</taxon>
        <taxon>Haliscomenobacteraceae</taxon>
        <taxon>Haliscomenobacter</taxon>
    </lineage>
</organism>
<keyword evidence="4" id="KW-0472">Membrane</keyword>
<feature type="transmembrane region" description="Helical" evidence="4">
    <location>
        <begin position="164"/>
        <end position="181"/>
    </location>
</feature>
<evidence type="ECO:0000256" key="2">
    <source>
        <dbReference type="ARBA" id="ARBA00022448"/>
    </source>
</evidence>
<proteinExistence type="inferred from homology"/>
<keyword evidence="8" id="KW-0614">Plasmid</keyword>
<dbReference type="SUPFAM" id="SSF111369">
    <property type="entry name" value="HlyD-like secretion proteins"/>
    <property type="match status" value="1"/>
</dbReference>
<reference evidence="8 9" key="1">
    <citation type="journal article" date="2011" name="Stand. Genomic Sci.">
        <title>Complete genome sequence of Haliscomenobacter hydrossis type strain (O).</title>
        <authorList>
            <consortium name="US DOE Joint Genome Institute (JGI-PGF)"/>
            <person name="Daligault H."/>
            <person name="Lapidus A."/>
            <person name="Zeytun A."/>
            <person name="Nolan M."/>
            <person name="Lucas S."/>
            <person name="Del Rio T.G."/>
            <person name="Tice H."/>
            <person name="Cheng J.F."/>
            <person name="Tapia R."/>
            <person name="Han C."/>
            <person name="Goodwin L."/>
            <person name="Pitluck S."/>
            <person name="Liolios K."/>
            <person name="Pagani I."/>
            <person name="Ivanova N."/>
            <person name="Huntemann M."/>
            <person name="Mavromatis K."/>
            <person name="Mikhailova N."/>
            <person name="Pati A."/>
            <person name="Chen A."/>
            <person name="Palaniappan K."/>
            <person name="Land M."/>
            <person name="Hauser L."/>
            <person name="Brambilla E.M."/>
            <person name="Rohde M."/>
            <person name="Verbarg S."/>
            <person name="Goker M."/>
            <person name="Bristow J."/>
            <person name="Eisen J.A."/>
            <person name="Markowitz V."/>
            <person name="Hugenholtz P."/>
            <person name="Kyrpides N.C."/>
            <person name="Klenk H.P."/>
            <person name="Woyke T."/>
        </authorList>
    </citation>
    <scope>NUCLEOTIDE SEQUENCE [LARGE SCALE GENOMIC DNA]</scope>
    <source>
        <strain evidence="9">ATCC 27775 / DSM 1100 / LMG 10767 / O</strain>
        <plasmid evidence="9">Plasmid pHALHY01</plasmid>
    </source>
</reference>
<dbReference type="Gene3D" id="2.40.50.100">
    <property type="match status" value="1"/>
</dbReference>
<feature type="domain" description="CzcB-like barrel-sandwich hybrid" evidence="6">
    <location>
        <begin position="270"/>
        <end position="416"/>
    </location>
</feature>
<dbReference type="InterPro" id="IPR006143">
    <property type="entry name" value="RND_pump_MFP"/>
</dbReference>
<geneLocation type="plasmid" evidence="8 9">
    <name>pHALHY01</name>
</geneLocation>
<dbReference type="GO" id="GO:0022857">
    <property type="term" value="F:transmembrane transporter activity"/>
    <property type="evidence" value="ECO:0007669"/>
    <property type="project" value="InterPro"/>
</dbReference>
<name>F4L7T2_HALH1</name>
<dbReference type="HOGENOM" id="CLU_451907_0_0_10"/>
<dbReference type="GO" id="GO:0060003">
    <property type="term" value="P:copper ion export"/>
    <property type="evidence" value="ECO:0007669"/>
    <property type="project" value="TreeGrafter"/>
</dbReference>
<dbReference type="OrthoDB" id="906788at2"/>
<feature type="transmembrane region" description="Helical" evidence="4">
    <location>
        <begin position="188"/>
        <end position="208"/>
    </location>
</feature>
<dbReference type="InterPro" id="IPR058649">
    <property type="entry name" value="CzcB_C"/>
</dbReference>
<dbReference type="GO" id="GO:0016020">
    <property type="term" value="C:membrane"/>
    <property type="evidence" value="ECO:0007669"/>
    <property type="project" value="InterPro"/>
</dbReference>
<keyword evidence="3" id="KW-0175">Coiled coil</keyword>
<dbReference type="AlphaFoldDB" id="F4L7T2"/>
<dbReference type="InterPro" id="IPR051909">
    <property type="entry name" value="MFP_Cation_Efflux"/>
</dbReference>
<dbReference type="RefSeq" id="WP_013768957.1">
    <property type="nucleotide sequence ID" value="NC_015511.1"/>
</dbReference>
<dbReference type="InterPro" id="IPR058647">
    <property type="entry name" value="BSH_CzcB-like"/>
</dbReference>
<keyword evidence="5" id="KW-0732">Signal</keyword>
<feature type="coiled-coil region" evidence="3">
    <location>
        <begin position="315"/>
        <end position="371"/>
    </location>
</feature>
<dbReference type="Gene3D" id="2.40.30.170">
    <property type="match status" value="1"/>
</dbReference>
<dbReference type="GO" id="GO:0015679">
    <property type="term" value="P:plasma membrane copper ion transport"/>
    <property type="evidence" value="ECO:0007669"/>
    <property type="project" value="TreeGrafter"/>
</dbReference>
<keyword evidence="4" id="KW-1133">Transmembrane helix</keyword>
<sequence length="569" mass="61494">MNSLSLYLRIFSVVLLCLSSAPLAFSHGDAIPTDPGVAKDHFTVYGQSERYELSLYYPELKPGEDAHLRLFVADYQSNKPIDKASLKISNADGSALNVEVKAIAPGVYELHTKFPAVKTYNLNVQINHPNGADLIGIQGLQVGKALMLAEEAASNDASGMSTPWLWLLGGVALGVLLMSLISRRKRILTIVLLLLSAWFTMPNTNAVFAHGDEEHGPSAAGGSSFGTAVYTPKETQFLFEIFTQAIAIGDYQSAATVFGTIIPASEGLGVVVAPQAGRITKVNVKVGQKVNAGQVLAIMRQNIGTPDQVGIVANNAGLAVQIETAKTRLAAAKREYERLKKIEDIAAGRDIQAAEATYNAALAELQTLERQAVGANTSANSRTITLLAPISGVVGAFTLTPGSEVVAGQALLTVTNLNKVYVEAQVFDRDIPLIQANNDFMVYRSTTEHKAVKVRLLSPAQSMNASNQSQRVLFEMDNPQNEFKIGEFVTVKVLNQQRSRQLTVPNSALTEINGRSAVFIKHAPEEYELAYVQTGEDDGTRTQILKGLEESNKIVINGAYEVKMMYLNQ</sequence>
<dbReference type="Pfam" id="PF25975">
    <property type="entry name" value="CzcB_C"/>
    <property type="match status" value="1"/>
</dbReference>
<dbReference type="Gene3D" id="2.40.420.20">
    <property type="match status" value="1"/>
</dbReference>
<dbReference type="PANTHER" id="PTHR30097">
    <property type="entry name" value="CATION EFFLUX SYSTEM PROTEIN CUSB"/>
    <property type="match status" value="1"/>
</dbReference>
<feature type="chain" id="PRO_5003312652" evidence="5">
    <location>
        <begin position="27"/>
        <end position="569"/>
    </location>
</feature>
<evidence type="ECO:0000256" key="3">
    <source>
        <dbReference type="SAM" id="Coils"/>
    </source>
</evidence>
<evidence type="ECO:0000256" key="5">
    <source>
        <dbReference type="SAM" id="SignalP"/>
    </source>
</evidence>
<dbReference type="PANTHER" id="PTHR30097:SF4">
    <property type="entry name" value="SLR6042 PROTEIN"/>
    <property type="match status" value="1"/>
</dbReference>
<evidence type="ECO:0000256" key="4">
    <source>
        <dbReference type="SAM" id="Phobius"/>
    </source>
</evidence>
<dbReference type="GO" id="GO:0030313">
    <property type="term" value="C:cell envelope"/>
    <property type="evidence" value="ECO:0007669"/>
    <property type="project" value="TreeGrafter"/>
</dbReference>